<evidence type="ECO:0000256" key="5">
    <source>
        <dbReference type="ARBA" id="ARBA00022989"/>
    </source>
</evidence>
<proteinExistence type="inferred from homology"/>
<dbReference type="EMBL" id="JBHSCZ010000002">
    <property type="protein sequence ID" value="MFC4263393.1"/>
    <property type="molecule type" value="Genomic_DNA"/>
</dbReference>
<gene>
    <name evidence="9" type="ORF">ACFOWM_10915</name>
</gene>
<feature type="transmembrane region" description="Helical" evidence="7">
    <location>
        <begin position="21"/>
        <end position="44"/>
    </location>
</feature>
<keyword evidence="5 7" id="KW-1133">Transmembrane helix</keyword>
<keyword evidence="3" id="KW-1003">Cell membrane</keyword>
<dbReference type="PANTHER" id="PTHR30489">
    <property type="entry name" value="LIPOPROTEIN-RELEASING SYSTEM TRANSMEMBRANE PROTEIN LOLE"/>
    <property type="match status" value="1"/>
</dbReference>
<feature type="transmembrane region" description="Helical" evidence="7">
    <location>
        <begin position="371"/>
        <end position="392"/>
    </location>
</feature>
<evidence type="ECO:0000256" key="3">
    <source>
        <dbReference type="ARBA" id="ARBA00022475"/>
    </source>
</evidence>
<keyword evidence="10" id="KW-1185">Reference proteome</keyword>
<dbReference type="InterPro" id="IPR051447">
    <property type="entry name" value="Lipoprotein-release_system"/>
</dbReference>
<evidence type="ECO:0000313" key="9">
    <source>
        <dbReference type="EMBL" id="MFC4263393.1"/>
    </source>
</evidence>
<comment type="caution">
    <text evidence="9">The sequence shown here is derived from an EMBL/GenBank/DDBJ whole genome shotgun (WGS) entry which is preliminary data.</text>
</comment>
<dbReference type="Pfam" id="PF02687">
    <property type="entry name" value="FtsX"/>
    <property type="match status" value="1"/>
</dbReference>
<evidence type="ECO:0000313" key="10">
    <source>
        <dbReference type="Proteomes" id="UP001595907"/>
    </source>
</evidence>
<dbReference type="InterPro" id="IPR003838">
    <property type="entry name" value="ABC3_permease_C"/>
</dbReference>
<evidence type="ECO:0000259" key="8">
    <source>
        <dbReference type="Pfam" id="PF02687"/>
    </source>
</evidence>
<comment type="subcellular location">
    <subcellularLocation>
        <location evidence="1">Cell membrane</location>
        <topology evidence="1">Multi-pass membrane protein</topology>
    </subcellularLocation>
</comment>
<protein>
    <submittedName>
        <fullName evidence="9">FtsX-like permease family protein</fullName>
    </submittedName>
</protein>
<accession>A0ABV8QUP5</accession>
<evidence type="ECO:0000256" key="7">
    <source>
        <dbReference type="SAM" id="Phobius"/>
    </source>
</evidence>
<feature type="domain" description="ABC3 transporter permease C-terminal" evidence="8">
    <location>
        <begin position="277"/>
        <end position="400"/>
    </location>
</feature>
<evidence type="ECO:0000256" key="2">
    <source>
        <dbReference type="ARBA" id="ARBA00005236"/>
    </source>
</evidence>
<evidence type="ECO:0000256" key="6">
    <source>
        <dbReference type="ARBA" id="ARBA00023136"/>
    </source>
</evidence>
<feature type="transmembrane region" description="Helical" evidence="7">
    <location>
        <begin position="327"/>
        <end position="351"/>
    </location>
</feature>
<sequence>MFVTFAWRYFKAKKSANAINIIAWVTTVVIAFATCSQILVLSVFNGFEGLVKSLYSSFYNDVKIKPKQGKTFVLSANQIAQLKQQPFCAGLSMIVEEKALLQNETAQTVVTLKGVDSMYKNISGVPAHINNGSFDVGTEDAPKIIVGYGVQNAAAISFSEAFPPSNVTIILPKKTTSTDALAAMAQGNALTAGVFTIQQEIDNEFAITNIDFVKLQMGLQANEYSAAEMAFTKNTDEAAAIKKIQTIIGDQMLVLNKYEQNANLYSTMRLEKWAIYAVLTLILVIAAFNMVSALTMLVLEKQKDISILKSMGTSNAGIQKIFLSEGLLLGIIGTTSGILLALIISFLQVKFHLIKIMGGSFLIDYFPVKLIASDLLMVALTAIFISVLASWFPAQKAARQAIALK</sequence>
<evidence type="ECO:0000256" key="1">
    <source>
        <dbReference type="ARBA" id="ARBA00004651"/>
    </source>
</evidence>
<dbReference type="Proteomes" id="UP001595907">
    <property type="component" value="Unassembled WGS sequence"/>
</dbReference>
<dbReference type="RefSeq" id="WP_379709885.1">
    <property type="nucleotide sequence ID" value="NZ_JBHSCZ010000002.1"/>
</dbReference>
<reference evidence="10" key="1">
    <citation type="journal article" date="2019" name="Int. J. Syst. Evol. Microbiol.">
        <title>The Global Catalogue of Microorganisms (GCM) 10K type strain sequencing project: providing services to taxonomists for standard genome sequencing and annotation.</title>
        <authorList>
            <consortium name="The Broad Institute Genomics Platform"/>
            <consortium name="The Broad Institute Genome Sequencing Center for Infectious Disease"/>
            <person name="Wu L."/>
            <person name="Ma J."/>
        </authorList>
    </citation>
    <scope>NUCLEOTIDE SEQUENCE [LARGE SCALE GENOMIC DNA]</scope>
    <source>
        <strain evidence="10">CECT 8289</strain>
    </source>
</reference>
<feature type="transmembrane region" description="Helical" evidence="7">
    <location>
        <begin position="273"/>
        <end position="299"/>
    </location>
</feature>
<comment type="similarity">
    <text evidence="2">Belongs to the ABC-4 integral membrane protein family. LolC/E subfamily.</text>
</comment>
<name>A0ABV8QUP5_9BACT</name>
<keyword evidence="4 7" id="KW-0812">Transmembrane</keyword>
<keyword evidence="6 7" id="KW-0472">Membrane</keyword>
<evidence type="ECO:0000256" key="4">
    <source>
        <dbReference type="ARBA" id="ARBA00022692"/>
    </source>
</evidence>
<organism evidence="9 10">
    <name type="scientific">Ferruginibacter yonginensis</name>
    <dbReference type="NCBI Taxonomy" id="1310416"/>
    <lineage>
        <taxon>Bacteria</taxon>
        <taxon>Pseudomonadati</taxon>
        <taxon>Bacteroidota</taxon>
        <taxon>Chitinophagia</taxon>
        <taxon>Chitinophagales</taxon>
        <taxon>Chitinophagaceae</taxon>
        <taxon>Ferruginibacter</taxon>
    </lineage>
</organism>
<dbReference type="PANTHER" id="PTHR30489:SF0">
    <property type="entry name" value="LIPOPROTEIN-RELEASING SYSTEM TRANSMEMBRANE PROTEIN LOLE"/>
    <property type="match status" value="1"/>
</dbReference>